<keyword evidence="2" id="KW-1185">Reference proteome</keyword>
<accession>A0A392TLI9</accession>
<feature type="non-terminal residue" evidence="1">
    <location>
        <position position="1"/>
    </location>
</feature>
<protein>
    <submittedName>
        <fullName evidence="1">Uncharacterized protein</fullName>
    </submittedName>
</protein>
<dbReference type="AlphaFoldDB" id="A0A392TLI9"/>
<reference evidence="1 2" key="1">
    <citation type="journal article" date="2018" name="Front. Plant Sci.">
        <title>Red Clover (Trifolium pratense) and Zigzag Clover (T. medium) - A Picture of Genomic Similarities and Differences.</title>
        <authorList>
            <person name="Dluhosova J."/>
            <person name="Istvanek J."/>
            <person name="Nedelnik J."/>
            <person name="Repkova J."/>
        </authorList>
    </citation>
    <scope>NUCLEOTIDE SEQUENCE [LARGE SCALE GENOMIC DNA]</scope>
    <source>
        <strain evidence="2">cv. 10/8</strain>
        <tissue evidence="1">Leaf</tissue>
    </source>
</reference>
<proteinExistence type="predicted"/>
<comment type="caution">
    <text evidence="1">The sequence shown here is derived from an EMBL/GenBank/DDBJ whole genome shotgun (WGS) entry which is preliminary data.</text>
</comment>
<name>A0A392TLI9_9FABA</name>
<organism evidence="1 2">
    <name type="scientific">Trifolium medium</name>
    <dbReference type="NCBI Taxonomy" id="97028"/>
    <lineage>
        <taxon>Eukaryota</taxon>
        <taxon>Viridiplantae</taxon>
        <taxon>Streptophyta</taxon>
        <taxon>Embryophyta</taxon>
        <taxon>Tracheophyta</taxon>
        <taxon>Spermatophyta</taxon>
        <taxon>Magnoliopsida</taxon>
        <taxon>eudicotyledons</taxon>
        <taxon>Gunneridae</taxon>
        <taxon>Pentapetalae</taxon>
        <taxon>rosids</taxon>
        <taxon>fabids</taxon>
        <taxon>Fabales</taxon>
        <taxon>Fabaceae</taxon>
        <taxon>Papilionoideae</taxon>
        <taxon>50 kb inversion clade</taxon>
        <taxon>NPAAA clade</taxon>
        <taxon>Hologalegina</taxon>
        <taxon>IRL clade</taxon>
        <taxon>Trifolieae</taxon>
        <taxon>Trifolium</taxon>
    </lineage>
</organism>
<dbReference type="Proteomes" id="UP000265520">
    <property type="component" value="Unassembled WGS sequence"/>
</dbReference>
<evidence type="ECO:0000313" key="2">
    <source>
        <dbReference type="Proteomes" id="UP000265520"/>
    </source>
</evidence>
<sequence>GSIFTSGDDCAYSSGDGSVFASGDGSVLPLQVMALAPFLRL</sequence>
<dbReference type="EMBL" id="LXQA010597272">
    <property type="protein sequence ID" value="MCI61307.1"/>
    <property type="molecule type" value="Genomic_DNA"/>
</dbReference>
<evidence type="ECO:0000313" key="1">
    <source>
        <dbReference type="EMBL" id="MCI61307.1"/>
    </source>
</evidence>